<evidence type="ECO:0000313" key="3">
    <source>
        <dbReference type="EMBL" id="JAR95903.1"/>
    </source>
</evidence>
<dbReference type="CDD" id="cd00063">
    <property type="entry name" value="FN3"/>
    <property type="match status" value="1"/>
</dbReference>
<feature type="region of interest" description="Disordered" evidence="1">
    <location>
        <begin position="41"/>
        <end position="85"/>
    </location>
</feature>
<name>A0A161M172_TRIIF</name>
<reference evidence="3" key="1">
    <citation type="submission" date="2016-04" db="EMBL/GenBank/DDBJ databases">
        <authorList>
            <person name="Calderon-Fernandez G.M.Sr."/>
        </authorList>
    </citation>
    <scope>NUCLEOTIDE SEQUENCE</scope>
    <source>
        <strain evidence="3">Int1</strain>
        <tissue evidence="3">Integument</tissue>
    </source>
</reference>
<evidence type="ECO:0000256" key="1">
    <source>
        <dbReference type="SAM" id="MobiDB-lite"/>
    </source>
</evidence>
<dbReference type="PROSITE" id="PS50853">
    <property type="entry name" value="FN3"/>
    <property type="match status" value="1"/>
</dbReference>
<accession>A0A161M172</accession>
<evidence type="ECO:0000259" key="2">
    <source>
        <dbReference type="PROSITE" id="PS50853"/>
    </source>
</evidence>
<dbReference type="AlphaFoldDB" id="A0A161M172"/>
<reference evidence="3" key="2">
    <citation type="journal article" date="2017" name="J. Med. Entomol.">
        <title>Transcriptome Analysis of the Triatoma infestans (Hemiptera: Reduviidae) Integument.</title>
        <authorList>
            <person name="Calderon-Fernandez G.M."/>
            <person name="Moriconi D.E."/>
            <person name="Dulbecco A.B."/>
            <person name="Juarez M.P."/>
        </authorList>
    </citation>
    <scope>NUCLEOTIDE SEQUENCE</scope>
    <source>
        <strain evidence="3">Int1</strain>
        <tissue evidence="3">Integument</tissue>
    </source>
</reference>
<sequence>MQELPDGPWTNVAEVPGSETSKVIDGLHEGDYKFRVAAGNKVGKSPPVESDNVNIPAKEPSDLELYSAGGPRTWSQSVIEPKKST</sequence>
<proteinExistence type="predicted"/>
<feature type="domain" description="Fibronectin type-III" evidence="2">
    <location>
        <begin position="1"/>
        <end position="58"/>
    </location>
</feature>
<dbReference type="EMBL" id="GEMB01007526">
    <property type="protein sequence ID" value="JAR95903.1"/>
    <property type="molecule type" value="Transcribed_RNA"/>
</dbReference>
<feature type="non-terminal residue" evidence="3">
    <location>
        <position position="85"/>
    </location>
</feature>
<dbReference type="InterPro" id="IPR003961">
    <property type="entry name" value="FN3_dom"/>
</dbReference>
<dbReference type="InterPro" id="IPR013783">
    <property type="entry name" value="Ig-like_fold"/>
</dbReference>
<dbReference type="Gene3D" id="2.60.40.10">
    <property type="entry name" value="Immunoglobulins"/>
    <property type="match status" value="1"/>
</dbReference>
<dbReference type="InterPro" id="IPR036116">
    <property type="entry name" value="FN3_sf"/>
</dbReference>
<organism evidence="3">
    <name type="scientific">Triatoma infestans</name>
    <name type="common">Assassin bug</name>
    <dbReference type="NCBI Taxonomy" id="30076"/>
    <lineage>
        <taxon>Eukaryota</taxon>
        <taxon>Metazoa</taxon>
        <taxon>Ecdysozoa</taxon>
        <taxon>Arthropoda</taxon>
        <taxon>Hexapoda</taxon>
        <taxon>Insecta</taxon>
        <taxon>Pterygota</taxon>
        <taxon>Neoptera</taxon>
        <taxon>Paraneoptera</taxon>
        <taxon>Hemiptera</taxon>
        <taxon>Heteroptera</taxon>
        <taxon>Panheteroptera</taxon>
        <taxon>Cimicomorpha</taxon>
        <taxon>Reduviidae</taxon>
        <taxon>Triatominae</taxon>
        <taxon>Triatoma</taxon>
    </lineage>
</organism>
<dbReference type="SUPFAM" id="SSF49265">
    <property type="entry name" value="Fibronectin type III"/>
    <property type="match status" value="1"/>
</dbReference>
<protein>
    <submittedName>
        <fullName evidence="3">Twitchin isoform x10</fullName>
    </submittedName>
</protein>